<accession>A0ABP4BHY9</accession>
<proteinExistence type="inferred from homology"/>
<dbReference type="PIRSF" id="PIRSF003085">
    <property type="entry name" value="CMAS"/>
    <property type="match status" value="1"/>
</dbReference>
<dbReference type="GO" id="GO:0008168">
    <property type="term" value="F:methyltransferase activity"/>
    <property type="evidence" value="ECO:0007669"/>
    <property type="project" value="UniProtKB-KW"/>
</dbReference>
<dbReference type="CDD" id="cd02440">
    <property type="entry name" value="AdoMet_MTases"/>
    <property type="match status" value="1"/>
</dbReference>
<dbReference type="InterPro" id="IPR003333">
    <property type="entry name" value="CMAS"/>
</dbReference>
<name>A0ABP4BHY9_9ACTN</name>
<evidence type="ECO:0000256" key="1">
    <source>
        <dbReference type="ARBA" id="ARBA00010815"/>
    </source>
</evidence>
<reference evidence="7" key="1">
    <citation type="journal article" date="2019" name="Int. J. Syst. Evol. Microbiol.">
        <title>The Global Catalogue of Microorganisms (GCM) 10K type strain sequencing project: providing services to taxonomists for standard genome sequencing and annotation.</title>
        <authorList>
            <consortium name="The Broad Institute Genomics Platform"/>
            <consortium name="The Broad Institute Genome Sequencing Center for Infectious Disease"/>
            <person name="Wu L."/>
            <person name="Ma J."/>
        </authorList>
    </citation>
    <scope>NUCLEOTIDE SEQUENCE [LARGE SCALE GENOMIC DNA]</scope>
    <source>
        <strain evidence="7">JCM 10696</strain>
    </source>
</reference>
<dbReference type="Proteomes" id="UP001500665">
    <property type="component" value="Unassembled WGS sequence"/>
</dbReference>
<dbReference type="RefSeq" id="WP_344240931.1">
    <property type="nucleotide sequence ID" value="NZ_BAAAHH010000010.1"/>
</dbReference>
<evidence type="ECO:0000313" key="7">
    <source>
        <dbReference type="Proteomes" id="UP001500665"/>
    </source>
</evidence>
<keyword evidence="5" id="KW-0443">Lipid metabolism</keyword>
<dbReference type="EMBL" id="BAAAHH010000010">
    <property type="protein sequence ID" value="GAA0950625.1"/>
    <property type="molecule type" value="Genomic_DNA"/>
</dbReference>
<dbReference type="GO" id="GO:0032259">
    <property type="term" value="P:methylation"/>
    <property type="evidence" value="ECO:0007669"/>
    <property type="project" value="UniProtKB-KW"/>
</dbReference>
<dbReference type="PANTHER" id="PTHR43667:SF2">
    <property type="entry name" value="FATTY ACID C-METHYL TRANSFERASE"/>
    <property type="match status" value="1"/>
</dbReference>
<comment type="caution">
    <text evidence="6">The sequence shown here is derived from an EMBL/GenBank/DDBJ whole genome shotgun (WGS) entry which is preliminary data.</text>
</comment>
<dbReference type="PANTHER" id="PTHR43667">
    <property type="entry name" value="CYCLOPROPANE-FATTY-ACYL-PHOSPHOLIPID SYNTHASE"/>
    <property type="match status" value="1"/>
</dbReference>
<comment type="similarity">
    <text evidence="1">Belongs to the CFA/CMAS family.</text>
</comment>
<dbReference type="InterPro" id="IPR029063">
    <property type="entry name" value="SAM-dependent_MTases_sf"/>
</dbReference>
<dbReference type="Pfam" id="PF02353">
    <property type="entry name" value="CMAS"/>
    <property type="match status" value="1"/>
</dbReference>
<organism evidence="6 7">
    <name type="scientific">Actinocorallia libanotica</name>
    <dbReference type="NCBI Taxonomy" id="46162"/>
    <lineage>
        <taxon>Bacteria</taxon>
        <taxon>Bacillati</taxon>
        <taxon>Actinomycetota</taxon>
        <taxon>Actinomycetes</taxon>
        <taxon>Streptosporangiales</taxon>
        <taxon>Thermomonosporaceae</taxon>
        <taxon>Actinocorallia</taxon>
    </lineage>
</organism>
<keyword evidence="7" id="KW-1185">Reference proteome</keyword>
<keyword evidence="2 6" id="KW-0489">Methyltransferase</keyword>
<protein>
    <submittedName>
        <fullName evidence="6">Class I SAM-dependent methyltransferase</fullName>
    </submittedName>
</protein>
<dbReference type="InterPro" id="IPR050723">
    <property type="entry name" value="CFA/CMAS"/>
</dbReference>
<gene>
    <name evidence="6" type="ORF">GCM10009550_29340</name>
</gene>
<evidence type="ECO:0000256" key="3">
    <source>
        <dbReference type="ARBA" id="ARBA00022679"/>
    </source>
</evidence>
<sequence>MTMTAETPGTRRWPDLEPVPRAPLRSLAARKLLRRAVRDLPLRVELVGGPSFGRGGPVLRVLRPEAFFTRIGGSGLIGFGESYMAGEWEADDLVGVLTVLASRVGSLVPRGVRWLRPLAVPRRGPAEDGTPGNARRNVSSHYDLSNDMFALFLDETLSYSAALFPQERGLPVAGDLAAAQRRKIDRLLDRAGAGPGTRLLEIGTGWGELAIRAALRGADVRTVTLSAEQRGLALRRAAAAGVADRVRVDLCDYRDLTGEYDAIISVEMIEAVGHRHWKAYCAVLDRLLAPGGKVALQAITMPHDRMTASRGTWTWIQKYVFPGGLIPSKRALEEALSTTALRIGEDFRFGAHYAETLRLWREAFDAHGFQVRELGFDTTFQRMWRLYLAYSEAGFRAGYLDVRQLLLTREEAP</sequence>
<evidence type="ECO:0000256" key="4">
    <source>
        <dbReference type="ARBA" id="ARBA00022691"/>
    </source>
</evidence>
<evidence type="ECO:0000256" key="5">
    <source>
        <dbReference type="ARBA" id="ARBA00023098"/>
    </source>
</evidence>
<dbReference type="Gene3D" id="3.40.50.150">
    <property type="entry name" value="Vaccinia Virus protein VP39"/>
    <property type="match status" value="1"/>
</dbReference>
<evidence type="ECO:0000313" key="6">
    <source>
        <dbReference type="EMBL" id="GAA0950625.1"/>
    </source>
</evidence>
<evidence type="ECO:0000256" key="2">
    <source>
        <dbReference type="ARBA" id="ARBA00022603"/>
    </source>
</evidence>
<dbReference type="SUPFAM" id="SSF53335">
    <property type="entry name" value="S-adenosyl-L-methionine-dependent methyltransferases"/>
    <property type="match status" value="1"/>
</dbReference>
<keyword evidence="4" id="KW-0949">S-adenosyl-L-methionine</keyword>
<keyword evidence="3" id="KW-0808">Transferase</keyword>